<keyword evidence="8" id="KW-0448">Lipopolysaccharide biosynthesis</keyword>
<dbReference type="GO" id="GO:0008830">
    <property type="term" value="F:dTDP-4-dehydrorhamnose 3,5-epimerase activity"/>
    <property type="evidence" value="ECO:0007669"/>
    <property type="project" value="UniProtKB-UniRule"/>
</dbReference>
<evidence type="ECO:0000256" key="10">
    <source>
        <dbReference type="ARBA" id="ARBA00023277"/>
    </source>
</evidence>
<dbReference type="InterPro" id="IPR014710">
    <property type="entry name" value="RmlC-like_jellyroll"/>
</dbReference>
<evidence type="ECO:0000313" key="16">
    <source>
        <dbReference type="Proteomes" id="UP000029389"/>
    </source>
</evidence>
<comment type="similarity">
    <text evidence="4 13">Belongs to the dTDP-4-dehydrorhamnose 3,5-epimerase family.</text>
</comment>
<comment type="caution">
    <text evidence="14">The sequence shown here is derived from an EMBL/GenBank/DDBJ whole genome shotgun (WGS) entry which is preliminary data.</text>
</comment>
<evidence type="ECO:0000313" key="14">
    <source>
        <dbReference type="EMBL" id="KFM98476.1"/>
    </source>
</evidence>
<feature type="active site" description="Proton acceptor" evidence="11">
    <location>
        <position position="62"/>
    </location>
</feature>
<dbReference type="AlphaFoldDB" id="A0A090YJU3"/>
<keyword evidence="10" id="KW-0119">Carbohydrate metabolism</keyword>
<dbReference type="CDD" id="cd00438">
    <property type="entry name" value="cupin_RmlC"/>
    <property type="match status" value="1"/>
</dbReference>
<dbReference type="PANTHER" id="PTHR21047">
    <property type="entry name" value="DTDP-6-DEOXY-D-GLUCOSE-3,5 EPIMERASE"/>
    <property type="match status" value="1"/>
</dbReference>
<keyword evidence="9 13" id="KW-0413">Isomerase</keyword>
<feature type="active site" description="Proton donor" evidence="11">
    <location>
        <position position="132"/>
    </location>
</feature>
<evidence type="ECO:0000256" key="4">
    <source>
        <dbReference type="ARBA" id="ARBA00010154"/>
    </source>
</evidence>
<dbReference type="InterPro" id="IPR000888">
    <property type="entry name" value="RmlC-like"/>
</dbReference>
<reference evidence="15 17" key="2">
    <citation type="submission" date="2018-08" db="EMBL/GenBank/DDBJ databases">
        <title>Bacillus clarus sp. nov. strain PS00077A.</title>
        <authorList>
            <person name="Mendez Acevedo M."/>
            <person name="Carroll L."/>
            <person name="Mukherjee M."/>
            <person name="Wiedmann M."/>
            <person name="Kovac J."/>
        </authorList>
    </citation>
    <scope>NUCLEOTIDE SEQUENCE [LARGE SCALE GENOMIC DNA]</scope>
    <source>
        <strain evidence="15 17">PS00077A</strain>
    </source>
</reference>
<evidence type="ECO:0000256" key="5">
    <source>
        <dbReference type="ARBA" id="ARBA00011738"/>
    </source>
</evidence>
<comment type="pathway">
    <text evidence="3 13">Carbohydrate biosynthesis; dTDP-L-rhamnose biosynthesis.</text>
</comment>
<organism evidence="14 16">
    <name type="scientific">Bacillus clarus</name>
    <dbReference type="NCBI Taxonomy" id="2338372"/>
    <lineage>
        <taxon>Bacteria</taxon>
        <taxon>Bacillati</taxon>
        <taxon>Bacillota</taxon>
        <taxon>Bacilli</taxon>
        <taxon>Bacillales</taxon>
        <taxon>Bacillaceae</taxon>
        <taxon>Bacillus</taxon>
        <taxon>Bacillus cereus group</taxon>
    </lineage>
</organism>
<evidence type="ECO:0000256" key="12">
    <source>
        <dbReference type="PIRSR" id="PIRSR600888-3"/>
    </source>
</evidence>
<dbReference type="Proteomes" id="UP000264294">
    <property type="component" value="Unassembled WGS sequence"/>
</dbReference>
<dbReference type="GO" id="GO:0005829">
    <property type="term" value="C:cytosol"/>
    <property type="evidence" value="ECO:0007669"/>
    <property type="project" value="TreeGrafter"/>
</dbReference>
<evidence type="ECO:0000256" key="13">
    <source>
        <dbReference type="RuleBase" id="RU364069"/>
    </source>
</evidence>
<evidence type="ECO:0000256" key="11">
    <source>
        <dbReference type="PIRSR" id="PIRSR600888-1"/>
    </source>
</evidence>
<dbReference type="GO" id="GO:0019305">
    <property type="term" value="P:dTDP-rhamnose biosynthetic process"/>
    <property type="evidence" value="ECO:0007669"/>
    <property type="project" value="UniProtKB-UniRule"/>
</dbReference>
<dbReference type="STRING" id="1405.B7492_06715"/>
<evidence type="ECO:0000256" key="8">
    <source>
        <dbReference type="ARBA" id="ARBA00022985"/>
    </source>
</evidence>
<dbReference type="InterPro" id="IPR011051">
    <property type="entry name" value="RmlC_Cupin_sf"/>
</dbReference>
<reference evidence="14 16" key="1">
    <citation type="submission" date="2014-04" db="EMBL/GenBank/DDBJ databases">
        <authorList>
            <person name="Bishop-Lilly K.A."/>
            <person name="Broomall S.M."/>
            <person name="Chain P.S."/>
            <person name="Chertkov O."/>
            <person name="Coyne S.R."/>
            <person name="Daligault H.E."/>
            <person name="Davenport K.W."/>
            <person name="Erkkila T."/>
            <person name="Frey K.G."/>
            <person name="Gibbons H.S."/>
            <person name="Gu W."/>
            <person name="Jaissle J."/>
            <person name="Johnson S.L."/>
            <person name="Koroleva G.I."/>
            <person name="Ladner J.T."/>
            <person name="Lo C.-C."/>
            <person name="Minogue T.D."/>
            <person name="Munk C."/>
            <person name="Palacios G.F."/>
            <person name="Redden C.L."/>
            <person name="Rosenzweig C.N."/>
            <person name="Scholz M.B."/>
            <person name="Teshima H."/>
            <person name="Xu Y."/>
        </authorList>
    </citation>
    <scope>NUCLEOTIDE SEQUENCE [LARGE SCALE GENOMIC DNA]</scope>
    <source>
        <strain evidence="14 16">BHP</strain>
    </source>
</reference>
<dbReference type="FunFam" id="2.60.120.10:FF:000051">
    <property type="entry name" value="dTDP-4-dehydrorhamnose 3,5-epimerase"/>
    <property type="match status" value="1"/>
</dbReference>
<dbReference type="PATRIC" id="fig|1405.8.peg.3795"/>
<dbReference type="GO" id="GO:0009103">
    <property type="term" value="P:lipopolysaccharide biosynthetic process"/>
    <property type="evidence" value="ECO:0007669"/>
    <property type="project" value="UniProtKB-KW"/>
</dbReference>
<name>A0A090YJU3_9BACI</name>
<dbReference type="Proteomes" id="UP000029389">
    <property type="component" value="Unassembled WGS sequence"/>
</dbReference>
<protein>
    <recommendedName>
        <fullName evidence="7 13">dTDP-4-dehydrorhamnose 3,5-epimerase</fullName>
        <ecNumber evidence="6 13">5.1.3.13</ecNumber>
    </recommendedName>
    <alternativeName>
        <fullName evidence="13">Thymidine diphospho-4-keto-rhamnose 3,5-epimerase</fullName>
    </alternativeName>
</protein>
<dbReference type="Pfam" id="PF00908">
    <property type="entry name" value="dTDP_sugar_isom"/>
    <property type="match status" value="1"/>
</dbReference>
<gene>
    <name evidence="14" type="primary">rfbC</name>
    <name evidence="15" type="ORF">D0U04_16025</name>
    <name evidence="14" type="ORF">DJ93_3688</name>
</gene>
<dbReference type="Gene3D" id="2.60.120.10">
    <property type="entry name" value="Jelly Rolls"/>
    <property type="match status" value="1"/>
</dbReference>
<dbReference type="EC" id="5.1.3.13" evidence="6 13"/>
<dbReference type="EMBL" id="JMQC01000008">
    <property type="protein sequence ID" value="KFM98476.1"/>
    <property type="molecule type" value="Genomic_DNA"/>
</dbReference>
<dbReference type="RefSeq" id="WP_042982505.1">
    <property type="nucleotide sequence ID" value="NZ_JMQC01000008.1"/>
</dbReference>
<accession>A0A090YJU3</accession>
<sequence>MEVIETYFTGVKLLEPQLFQDDRGFFSESYNKKTLEQIGATHAFIQDNISYSAKAGTIRGLHFQKEPKAQTKLVQVVQGAIYDVIVDLRTESPTYRQWQGYILSADNHRQLLVPKGFAHGFCTLVPETIVMYKVDEYYSPMHDSGIHWDDEQLAIPWPVKEPILSEKDRFLPKISECEDIK</sequence>
<dbReference type="NCBIfam" id="TIGR01221">
    <property type="entry name" value="rmlC"/>
    <property type="match status" value="1"/>
</dbReference>
<evidence type="ECO:0000256" key="2">
    <source>
        <dbReference type="ARBA" id="ARBA00001997"/>
    </source>
</evidence>
<evidence type="ECO:0000256" key="1">
    <source>
        <dbReference type="ARBA" id="ARBA00001298"/>
    </source>
</evidence>
<feature type="site" description="Participates in a stacking interaction with the thymidine ring of dTDP-4-oxo-6-deoxyglucose" evidence="12">
    <location>
        <position position="138"/>
    </location>
</feature>
<keyword evidence="17" id="KW-1185">Reference proteome</keyword>
<evidence type="ECO:0000313" key="17">
    <source>
        <dbReference type="Proteomes" id="UP000264294"/>
    </source>
</evidence>
<comment type="catalytic activity">
    <reaction evidence="1 13">
        <text>dTDP-4-dehydro-6-deoxy-alpha-D-glucose = dTDP-4-dehydro-beta-L-rhamnose</text>
        <dbReference type="Rhea" id="RHEA:16969"/>
        <dbReference type="ChEBI" id="CHEBI:57649"/>
        <dbReference type="ChEBI" id="CHEBI:62830"/>
        <dbReference type="EC" id="5.1.3.13"/>
    </reaction>
</comment>
<proteinExistence type="inferred from homology"/>
<evidence type="ECO:0000256" key="7">
    <source>
        <dbReference type="ARBA" id="ARBA00019595"/>
    </source>
</evidence>
<evidence type="ECO:0000256" key="6">
    <source>
        <dbReference type="ARBA" id="ARBA00012098"/>
    </source>
</evidence>
<dbReference type="EMBL" id="QVOD01000018">
    <property type="protein sequence ID" value="RFT66060.1"/>
    <property type="molecule type" value="Genomic_DNA"/>
</dbReference>
<dbReference type="PANTHER" id="PTHR21047:SF2">
    <property type="entry name" value="THYMIDINE DIPHOSPHO-4-KETO-RHAMNOSE 3,5-EPIMERASE"/>
    <property type="match status" value="1"/>
</dbReference>
<comment type="function">
    <text evidence="2 13">Catalyzes the epimerization of the C3' and C5'positions of dTDP-6-deoxy-D-xylo-4-hexulose, forming dTDP-6-deoxy-L-lyxo-4-hexulose.</text>
</comment>
<dbReference type="UniPathway" id="UPA00124"/>
<dbReference type="SUPFAM" id="SSF51182">
    <property type="entry name" value="RmlC-like cupins"/>
    <property type="match status" value="1"/>
</dbReference>
<evidence type="ECO:0000313" key="15">
    <source>
        <dbReference type="EMBL" id="RFT66060.1"/>
    </source>
</evidence>
<evidence type="ECO:0000256" key="9">
    <source>
        <dbReference type="ARBA" id="ARBA00023235"/>
    </source>
</evidence>
<evidence type="ECO:0000256" key="3">
    <source>
        <dbReference type="ARBA" id="ARBA00004781"/>
    </source>
</evidence>
<comment type="subunit">
    <text evidence="5 13">Homodimer.</text>
</comment>